<dbReference type="SUPFAM" id="SSF57667">
    <property type="entry name" value="beta-beta-alpha zinc fingers"/>
    <property type="match status" value="1"/>
</dbReference>
<dbReference type="KEGG" id="dcr:108194531"/>
<dbReference type="PANTHER" id="PTHR46869">
    <property type="entry name" value="C2H2-LIKE ZINC FINGER PROTEIN"/>
    <property type="match status" value="1"/>
</dbReference>
<dbReference type="InterPro" id="IPR013087">
    <property type="entry name" value="Znf_C2H2_type"/>
</dbReference>
<evidence type="ECO:0000313" key="1">
    <source>
        <dbReference type="EMBL" id="WOH07878.1"/>
    </source>
</evidence>
<evidence type="ECO:0000313" key="2">
    <source>
        <dbReference type="Proteomes" id="UP000077755"/>
    </source>
</evidence>
<dbReference type="AlphaFoldDB" id="A0A161X2Q7"/>
<dbReference type="Gene3D" id="3.30.160.60">
    <property type="entry name" value="Classic Zinc Finger"/>
    <property type="match status" value="1"/>
</dbReference>
<dbReference type="PANTHER" id="PTHR46869:SF1">
    <property type="entry name" value="C2H2-LIKE ZINC FINGER PROTEIN"/>
    <property type="match status" value="1"/>
</dbReference>
<dbReference type="OrthoDB" id="9451254at2759"/>
<organism evidence="1 2">
    <name type="scientific">Daucus carota subsp. sativus</name>
    <name type="common">Carrot</name>
    <dbReference type="NCBI Taxonomy" id="79200"/>
    <lineage>
        <taxon>Eukaryota</taxon>
        <taxon>Viridiplantae</taxon>
        <taxon>Streptophyta</taxon>
        <taxon>Embryophyta</taxon>
        <taxon>Tracheophyta</taxon>
        <taxon>Spermatophyta</taxon>
        <taxon>Magnoliopsida</taxon>
        <taxon>eudicotyledons</taxon>
        <taxon>Gunneridae</taxon>
        <taxon>Pentapetalae</taxon>
        <taxon>asterids</taxon>
        <taxon>campanulids</taxon>
        <taxon>Apiales</taxon>
        <taxon>Apiaceae</taxon>
        <taxon>Apioideae</taxon>
        <taxon>Scandiceae</taxon>
        <taxon>Daucinae</taxon>
        <taxon>Daucus</taxon>
        <taxon>Daucus sect. Daucus</taxon>
    </lineage>
</organism>
<dbReference type="PROSITE" id="PS50157">
    <property type="entry name" value="ZINC_FINGER_C2H2_2"/>
    <property type="match status" value="3"/>
</dbReference>
<name>A0A161X2Q7_DAUCS</name>
<gene>
    <name evidence="1" type="ORF">DCAR_0727312</name>
</gene>
<dbReference type="Gramene" id="KZM86673">
    <property type="protein sequence ID" value="KZM86673"/>
    <property type="gene ID" value="DCAR_023807"/>
</dbReference>
<sequence>MKEFGSLDGRISKKMSRAVDSSSGASEARVCKQCGKGFQSLKALCGHMACHSEKGRVLREYRCYWKSEKSEPVDDRFDLEENPTRRTRSRAERYKKTVDETFDYGNDNNSSSVCDIEDTEDVAACLMMLSRDSRKWSGVNSIVKSSDNQSMVFETKSSSVEMKNPRDDGTYLADEIPQRKKVVSRKLKSSGLVTESVSASGYVRKADSDISIEELFNHGGYKDAELSTFYNRVKHYKTDESKGLKGNEYDDVGISRKLLKLDSKKRARDRYDGVEPDKKVHSRKKYECVNCNRSFDSFQALGGHRPCHKKADPSIQYEYDSGDNSLENDITPISTPIRKLGQRFDDKKPVSRDFPVAAKKKDRAKKSKAHQCPFCSKIFKSGQALGSHKRTHSTYDPPEDFGSSPPTARSLIDLNLPAPEVDGEFYDDNQFNN</sequence>
<dbReference type="OMA" id="SEARVCK"/>
<dbReference type="PROSITE" id="PS00028">
    <property type="entry name" value="ZINC_FINGER_C2H2_1"/>
    <property type="match status" value="3"/>
</dbReference>
<reference evidence="1" key="1">
    <citation type="journal article" date="2016" name="Nat. Genet.">
        <title>A high-quality carrot genome assembly provides new insights into carotenoid accumulation and asterid genome evolution.</title>
        <authorList>
            <person name="Iorizzo M."/>
            <person name="Ellison S."/>
            <person name="Senalik D."/>
            <person name="Zeng P."/>
            <person name="Satapoomin P."/>
            <person name="Huang J."/>
            <person name="Bowman M."/>
            <person name="Iovene M."/>
            <person name="Sanseverino W."/>
            <person name="Cavagnaro P."/>
            <person name="Yildiz M."/>
            <person name="Macko-Podgorni A."/>
            <person name="Moranska E."/>
            <person name="Grzebelus E."/>
            <person name="Grzebelus D."/>
            <person name="Ashrafi H."/>
            <person name="Zheng Z."/>
            <person name="Cheng S."/>
            <person name="Spooner D."/>
            <person name="Van Deynze A."/>
            <person name="Simon P."/>
        </authorList>
    </citation>
    <scope>NUCLEOTIDE SEQUENCE</scope>
    <source>
        <tissue evidence="1">Leaf</tissue>
    </source>
</reference>
<keyword evidence="2" id="KW-1185">Reference proteome</keyword>
<dbReference type="Pfam" id="PF13912">
    <property type="entry name" value="zf-C2H2_6"/>
    <property type="match status" value="3"/>
</dbReference>
<protein>
    <submittedName>
        <fullName evidence="1">Uncharacterized protein</fullName>
    </submittedName>
</protein>
<dbReference type="SMART" id="SM00355">
    <property type="entry name" value="ZnF_C2H2"/>
    <property type="match status" value="3"/>
</dbReference>
<proteinExistence type="predicted"/>
<dbReference type="Proteomes" id="UP000077755">
    <property type="component" value="Chromosome 7"/>
</dbReference>
<dbReference type="EMBL" id="CP093349">
    <property type="protein sequence ID" value="WOH07878.1"/>
    <property type="molecule type" value="Genomic_DNA"/>
</dbReference>
<reference evidence="1" key="2">
    <citation type="submission" date="2022-03" db="EMBL/GenBank/DDBJ databases">
        <title>Draft title - Genomic analysis of global carrot germplasm unveils the trajectory of domestication and the origin of high carotenoid orange carrot.</title>
        <authorList>
            <person name="Iorizzo M."/>
            <person name="Ellison S."/>
            <person name="Senalik D."/>
            <person name="Macko-Podgorni A."/>
            <person name="Grzebelus D."/>
            <person name="Bostan H."/>
            <person name="Rolling W."/>
            <person name="Curaba J."/>
            <person name="Simon P."/>
        </authorList>
    </citation>
    <scope>NUCLEOTIDE SEQUENCE</scope>
    <source>
        <tissue evidence="1">Leaf</tissue>
    </source>
</reference>
<dbReference type="InterPro" id="IPR036236">
    <property type="entry name" value="Znf_C2H2_sf"/>
</dbReference>
<accession>A0A161X2Q7</accession>